<evidence type="ECO:0000313" key="3">
    <source>
        <dbReference type="Proteomes" id="UP000199025"/>
    </source>
</evidence>
<evidence type="ECO:0008006" key="4">
    <source>
        <dbReference type="Google" id="ProtNLM"/>
    </source>
</evidence>
<keyword evidence="1" id="KW-1133">Transmembrane helix</keyword>
<reference evidence="2 3" key="1">
    <citation type="submission" date="2016-10" db="EMBL/GenBank/DDBJ databases">
        <authorList>
            <person name="de Groot N.N."/>
        </authorList>
    </citation>
    <scope>NUCLEOTIDE SEQUENCE [LARGE SCALE GENOMIC DNA]</scope>
    <source>
        <strain evidence="2 3">DSM 44468</strain>
    </source>
</reference>
<keyword evidence="3" id="KW-1185">Reference proteome</keyword>
<keyword evidence="1" id="KW-0472">Membrane</keyword>
<accession>A0A1I4C9Q0</accession>
<organism evidence="2 3">
    <name type="scientific">Amycolatopsis sacchari</name>
    <dbReference type="NCBI Taxonomy" id="115433"/>
    <lineage>
        <taxon>Bacteria</taxon>
        <taxon>Bacillati</taxon>
        <taxon>Actinomycetota</taxon>
        <taxon>Actinomycetes</taxon>
        <taxon>Pseudonocardiales</taxon>
        <taxon>Pseudonocardiaceae</taxon>
        <taxon>Amycolatopsis</taxon>
    </lineage>
</organism>
<evidence type="ECO:0000313" key="2">
    <source>
        <dbReference type="EMBL" id="SFK77908.1"/>
    </source>
</evidence>
<dbReference type="NCBIfam" id="NF041390">
    <property type="entry name" value="TadE_Rv3655c"/>
    <property type="match status" value="1"/>
</dbReference>
<sequence>MTGTATHERDRGAVTVEAAIALTALTLVFGLLLAGLVAVVGQVRCTDAAGEAARLAARGDRTGAEMAAARIAPVGARITIEATGEEVVVEVAAEPIGGLLPGVHLRGRAYALLEPGVPDAPG</sequence>
<name>A0A1I4C9Q0_9PSEU</name>
<dbReference type="AlphaFoldDB" id="A0A1I4C9Q0"/>
<proteinExistence type="predicted"/>
<protein>
    <recommendedName>
        <fullName evidence="4">TadE-like protein</fullName>
    </recommendedName>
</protein>
<evidence type="ECO:0000256" key="1">
    <source>
        <dbReference type="SAM" id="Phobius"/>
    </source>
</evidence>
<gene>
    <name evidence="2" type="ORF">SAMN05421835_13341</name>
</gene>
<dbReference type="Proteomes" id="UP000199025">
    <property type="component" value="Unassembled WGS sequence"/>
</dbReference>
<dbReference type="STRING" id="115433.SAMN05421835_13341"/>
<feature type="transmembrane region" description="Helical" evidence="1">
    <location>
        <begin position="20"/>
        <end position="40"/>
    </location>
</feature>
<dbReference type="InterPro" id="IPR049790">
    <property type="entry name" value="Rv3655c/TadE"/>
</dbReference>
<keyword evidence="1" id="KW-0812">Transmembrane</keyword>
<dbReference type="EMBL" id="FORP01000033">
    <property type="protein sequence ID" value="SFK77908.1"/>
    <property type="molecule type" value="Genomic_DNA"/>
</dbReference>
<dbReference type="RefSeq" id="WP_091515876.1">
    <property type="nucleotide sequence ID" value="NZ_CBDQZW010000032.1"/>
</dbReference>